<evidence type="ECO:0000256" key="4">
    <source>
        <dbReference type="ARBA" id="ARBA00022840"/>
    </source>
</evidence>
<keyword evidence="4" id="KW-0067">ATP-binding</keyword>
<dbReference type="SMART" id="SM00487">
    <property type="entry name" value="DEXDc"/>
    <property type="match status" value="1"/>
</dbReference>
<reference evidence="8" key="1">
    <citation type="submission" date="2025-08" db="UniProtKB">
        <authorList>
            <consortium name="Ensembl"/>
        </authorList>
    </citation>
    <scope>IDENTIFICATION</scope>
</reference>
<evidence type="ECO:0000256" key="5">
    <source>
        <dbReference type="SAM" id="Phobius"/>
    </source>
</evidence>
<dbReference type="PROSITE" id="PS51192">
    <property type="entry name" value="HELICASE_ATP_BIND_1"/>
    <property type="match status" value="1"/>
</dbReference>
<dbReference type="AlphaFoldDB" id="A0A3Q3WB96"/>
<dbReference type="Pfam" id="PF00270">
    <property type="entry name" value="DEAD"/>
    <property type="match status" value="1"/>
</dbReference>
<feature type="domain" description="Helicase C-terminal" evidence="7">
    <location>
        <begin position="207"/>
        <end position="367"/>
    </location>
</feature>
<dbReference type="PROSITE" id="PS51194">
    <property type="entry name" value="HELICASE_CTER"/>
    <property type="match status" value="1"/>
</dbReference>
<evidence type="ECO:0000256" key="2">
    <source>
        <dbReference type="ARBA" id="ARBA00022801"/>
    </source>
</evidence>
<evidence type="ECO:0000256" key="3">
    <source>
        <dbReference type="ARBA" id="ARBA00022806"/>
    </source>
</evidence>
<keyword evidence="9" id="KW-1185">Reference proteome</keyword>
<accession>A0A3Q3WB96</accession>
<dbReference type="CDD" id="cd18787">
    <property type="entry name" value="SF2_C_DEAD"/>
    <property type="match status" value="1"/>
</dbReference>
<dbReference type="InterPro" id="IPR001650">
    <property type="entry name" value="Helicase_C-like"/>
</dbReference>
<feature type="transmembrane region" description="Helical" evidence="5">
    <location>
        <begin position="33"/>
        <end position="55"/>
    </location>
</feature>
<keyword evidence="3" id="KW-0347">Helicase</keyword>
<evidence type="ECO:0000313" key="9">
    <source>
        <dbReference type="Proteomes" id="UP000261620"/>
    </source>
</evidence>
<dbReference type="InterPro" id="IPR027417">
    <property type="entry name" value="P-loop_NTPase"/>
</dbReference>
<name>A0A3Q3WB96_MOLML</name>
<sequence length="367" mass="41474">LTGCRAGSIVLLVPREKEARGIAESIGRHQLRLSLVGVAIVIWSPALCSLVVLCWRSTGGIMGGHPGEESIPIPLSGRYILTRAKNGTGKSRAYLIPKLERIDLKKDHIQALVMVPIHELALQGSQIYIQINDIMCLEGTVHVVIATPGRILDLIKKGVAKVDKIQMMNRQIPLYSATFPISMQRFMAKHLQKPYEINLMEELTLKGITQYYTYVTERQKVHCLNTLLSRLQINQSIIFCNSTQRVELLAKKITQLGYSCFYVHAKMMQEYRIWVFHDFRNGQCRNLVCTDLFTRGIYIQAVNVVINFDFPKNAGTYLHRIGRSGRFGHLGLSLNLITSDDRFNLKTIEEQLVGNIKPIPSSIDKSL</sequence>
<dbReference type="InterPro" id="IPR011545">
    <property type="entry name" value="DEAD/DEAH_box_helicase_dom"/>
</dbReference>
<dbReference type="Ensembl" id="ENSMMOT00000011952.1">
    <property type="protein sequence ID" value="ENSMMOP00000011753.1"/>
    <property type="gene ID" value="ENSMMOG00000008825.1"/>
</dbReference>
<keyword evidence="5" id="KW-0812">Transmembrane</keyword>
<dbReference type="Pfam" id="PF00271">
    <property type="entry name" value="Helicase_C"/>
    <property type="match status" value="1"/>
</dbReference>
<keyword evidence="5" id="KW-1133">Transmembrane helix</keyword>
<proteinExistence type="predicted"/>
<dbReference type="InterPro" id="IPR014001">
    <property type="entry name" value="Helicase_ATP-bd"/>
</dbReference>
<dbReference type="GO" id="GO:0003676">
    <property type="term" value="F:nucleic acid binding"/>
    <property type="evidence" value="ECO:0007669"/>
    <property type="project" value="InterPro"/>
</dbReference>
<evidence type="ECO:0000259" key="6">
    <source>
        <dbReference type="PROSITE" id="PS51192"/>
    </source>
</evidence>
<dbReference type="Gene3D" id="3.40.50.300">
    <property type="entry name" value="P-loop containing nucleotide triphosphate hydrolases"/>
    <property type="match status" value="2"/>
</dbReference>
<reference evidence="8" key="2">
    <citation type="submission" date="2025-09" db="UniProtKB">
        <authorList>
            <consortium name="Ensembl"/>
        </authorList>
    </citation>
    <scope>IDENTIFICATION</scope>
</reference>
<dbReference type="GO" id="GO:0004386">
    <property type="term" value="F:helicase activity"/>
    <property type="evidence" value="ECO:0007669"/>
    <property type="project" value="UniProtKB-KW"/>
</dbReference>
<feature type="domain" description="Helicase ATP-binding" evidence="6">
    <location>
        <begin position="71"/>
        <end position="197"/>
    </location>
</feature>
<dbReference type="STRING" id="94237.ENSMMOP00000011753"/>
<dbReference type="Proteomes" id="UP000261620">
    <property type="component" value="Unplaced"/>
</dbReference>
<evidence type="ECO:0000256" key="1">
    <source>
        <dbReference type="ARBA" id="ARBA00022741"/>
    </source>
</evidence>
<dbReference type="SMART" id="SM00490">
    <property type="entry name" value="HELICc"/>
    <property type="match status" value="1"/>
</dbReference>
<dbReference type="SUPFAM" id="SSF52540">
    <property type="entry name" value="P-loop containing nucleoside triphosphate hydrolases"/>
    <property type="match status" value="1"/>
</dbReference>
<evidence type="ECO:0000313" key="8">
    <source>
        <dbReference type="Ensembl" id="ENSMMOP00000011753.1"/>
    </source>
</evidence>
<keyword evidence="1" id="KW-0547">Nucleotide-binding</keyword>
<organism evidence="8 9">
    <name type="scientific">Mola mola</name>
    <name type="common">Ocean sunfish</name>
    <name type="synonym">Tetraodon mola</name>
    <dbReference type="NCBI Taxonomy" id="94237"/>
    <lineage>
        <taxon>Eukaryota</taxon>
        <taxon>Metazoa</taxon>
        <taxon>Chordata</taxon>
        <taxon>Craniata</taxon>
        <taxon>Vertebrata</taxon>
        <taxon>Euteleostomi</taxon>
        <taxon>Actinopterygii</taxon>
        <taxon>Neopterygii</taxon>
        <taxon>Teleostei</taxon>
        <taxon>Neoteleostei</taxon>
        <taxon>Acanthomorphata</taxon>
        <taxon>Eupercaria</taxon>
        <taxon>Tetraodontiformes</taxon>
        <taxon>Molidae</taxon>
        <taxon>Mola</taxon>
    </lineage>
</organism>
<evidence type="ECO:0000259" key="7">
    <source>
        <dbReference type="PROSITE" id="PS51194"/>
    </source>
</evidence>
<keyword evidence="2" id="KW-0378">Hydrolase</keyword>
<dbReference type="PANTHER" id="PTHR47960">
    <property type="entry name" value="DEAD-BOX ATP-DEPENDENT RNA HELICASE 50"/>
    <property type="match status" value="1"/>
</dbReference>
<dbReference type="GO" id="GO:0016787">
    <property type="term" value="F:hydrolase activity"/>
    <property type="evidence" value="ECO:0007669"/>
    <property type="project" value="UniProtKB-KW"/>
</dbReference>
<keyword evidence="5" id="KW-0472">Membrane</keyword>
<dbReference type="GO" id="GO:0005524">
    <property type="term" value="F:ATP binding"/>
    <property type="evidence" value="ECO:0007669"/>
    <property type="project" value="UniProtKB-KW"/>
</dbReference>
<protein>
    <submittedName>
        <fullName evidence="8">Uncharacterized protein</fullName>
    </submittedName>
</protein>